<comment type="caution">
    <text evidence="5">The sequence shown here is derived from an EMBL/GenBank/DDBJ whole genome shotgun (WGS) entry which is preliminary data.</text>
</comment>
<evidence type="ECO:0000313" key="5">
    <source>
        <dbReference type="EMBL" id="GEX58721.1"/>
    </source>
</evidence>
<dbReference type="AlphaFoldDB" id="A0A699H6S1"/>
<dbReference type="InterPro" id="IPR043128">
    <property type="entry name" value="Rev_trsase/Diguanyl_cyclase"/>
</dbReference>
<feature type="domain" description="Reverse transcriptase" evidence="4">
    <location>
        <begin position="567"/>
        <end position="746"/>
    </location>
</feature>
<dbReference type="SUPFAM" id="SSF57756">
    <property type="entry name" value="Retrovirus zinc finger-like domains"/>
    <property type="match status" value="1"/>
</dbReference>
<evidence type="ECO:0000259" key="4">
    <source>
        <dbReference type="PROSITE" id="PS50878"/>
    </source>
</evidence>
<feature type="compositionally biased region" description="Low complexity" evidence="2">
    <location>
        <begin position="26"/>
        <end position="41"/>
    </location>
</feature>
<dbReference type="PANTHER" id="PTHR24559">
    <property type="entry name" value="TRANSPOSON TY3-I GAG-POL POLYPROTEIN"/>
    <property type="match status" value="1"/>
</dbReference>
<dbReference type="CDD" id="cd01647">
    <property type="entry name" value="RT_LTR"/>
    <property type="match status" value="1"/>
</dbReference>
<dbReference type="GO" id="GO:0003676">
    <property type="term" value="F:nucleic acid binding"/>
    <property type="evidence" value="ECO:0007669"/>
    <property type="project" value="InterPro"/>
</dbReference>
<feature type="region of interest" description="Disordered" evidence="2">
    <location>
        <begin position="426"/>
        <end position="454"/>
    </location>
</feature>
<protein>
    <submittedName>
        <fullName evidence="5">Putative reverse transcriptase domain-containing protein</fullName>
    </submittedName>
</protein>
<dbReference type="EMBL" id="BKCJ010117293">
    <property type="protein sequence ID" value="GEX58721.1"/>
    <property type="molecule type" value="Genomic_DNA"/>
</dbReference>
<dbReference type="PROSITE" id="PS50158">
    <property type="entry name" value="ZF_CCHC"/>
    <property type="match status" value="1"/>
</dbReference>
<dbReference type="Pfam" id="PF00078">
    <property type="entry name" value="RVT_1"/>
    <property type="match status" value="1"/>
</dbReference>
<dbReference type="InterPro" id="IPR036875">
    <property type="entry name" value="Znf_CCHC_sf"/>
</dbReference>
<dbReference type="GO" id="GO:0008270">
    <property type="term" value="F:zinc ion binding"/>
    <property type="evidence" value="ECO:0007669"/>
    <property type="project" value="UniProtKB-KW"/>
</dbReference>
<feature type="compositionally biased region" description="Acidic residues" evidence="2">
    <location>
        <begin position="431"/>
        <end position="442"/>
    </location>
</feature>
<evidence type="ECO:0000259" key="3">
    <source>
        <dbReference type="PROSITE" id="PS50158"/>
    </source>
</evidence>
<dbReference type="Gene3D" id="3.30.70.270">
    <property type="match status" value="1"/>
</dbReference>
<dbReference type="SUPFAM" id="SSF56672">
    <property type="entry name" value="DNA/RNA polymerases"/>
    <property type="match status" value="1"/>
</dbReference>
<feature type="domain" description="CCHC-type" evidence="3">
    <location>
        <begin position="464"/>
        <end position="479"/>
    </location>
</feature>
<keyword evidence="5" id="KW-0808">Transferase</keyword>
<evidence type="ECO:0000256" key="1">
    <source>
        <dbReference type="PROSITE-ProRule" id="PRU00047"/>
    </source>
</evidence>
<accession>A0A699H6S1</accession>
<sequence length="763" mass="86255">MTPPTTHVDTTLTPIEIPIVSPTISPSPYYTPASPDYSPTSDTESDPFENLSPYCIPPLPATSPFLLSTDDSSDRTLLIHHHYPPMPIPYGQPYRYHPNRPLYMLIANKRVGPLPAHRLTVRHSVDYSSSDLFTFKDSSKTSSDSSLDDLSNSSYVLSIPHSSAAITKRPYHSSYVGPSRKRSRSPTTSILIYLPIPGALSLARTDLLPPPKSIRRFDSVTDLEDCSNKSSKSSVPRKTSLRDDVVIKGNDEPYSEPDIDPEIQAEINECIAYVDALRAKGINARVVVKTVAREEVETSARGTIEVRVDRVTHLVVPDDIPEPTQLEGAVKVIESIQRDHGHRIVATGQQSTVMSKRISELEWDNTRLRGKLDVVSQRVTRLQYKETMPNTRSGVTMTWEAVNELTARQVAEALEARDFARNLEPFVEGGGEQEDEIGDDYEGGNGGGNGNRGASIRNQSGVVCYECGRPRHFRKDCPKLRNQNHGNKTGSNKAMAKAYAIGKRGANPDSIIVTGLLDHPFNIDLMPVELGSFDVIIDMDLLAKYHAVIIYDEKIIRIPYGDEMLIIRGDDVMAEFLTLGAPILFVKKKDRSFRMCIDYRELNKLTVKNRYPLLRINDLFDQLQRPRVYSKIDLRSGYHQLKVREEDILKTVFRTHYGHYEFQVMPFGLTNTHAVFIDLMNRVCKPYLDKFVIIFIDDILIYSKSRKEHEERLKLILKLLKKEELYAKFSNCDFWLSKVKFLGYVIDSEGIHVDPAKIESIKD</sequence>
<dbReference type="PANTHER" id="PTHR24559:SF427">
    <property type="entry name" value="RNA-DIRECTED DNA POLYMERASE"/>
    <property type="match status" value="1"/>
</dbReference>
<dbReference type="InterPro" id="IPR001878">
    <property type="entry name" value="Znf_CCHC"/>
</dbReference>
<dbReference type="InterPro" id="IPR043502">
    <property type="entry name" value="DNA/RNA_pol_sf"/>
</dbReference>
<name>A0A699H6S1_TANCI</name>
<dbReference type="InterPro" id="IPR000477">
    <property type="entry name" value="RT_dom"/>
</dbReference>
<keyword evidence="1" id="KW-0862">Zinc</keyword>
<keyword evidence="5" id="KW-0695">RNA-directed DNA polymerase</keyword>
<organism evidence="5">
    <name type="scientific">Tanacetum cinerariifolium</name>
    <name type="common">Dalmatian daisy</name>
    <name type="synonym">Chrysanthemum cinerariifolium</name>
    <dbReference type="NCBI Taxonomy" id="118510"/>
    <lineage>
        <taxon>Eukaryota</taxon>
        <taxon>Viridiplantae</taxon>
        <taxon>Streptophyta</taxon>
        <taxon>Embryophyta</taxon>
        <taxon>Tracheophyta</taxon>
        <taxon>Spermatophyta</taxon>
        <taxon>Magnoliopsida</taxon>
        <taxon>eudicotyledons</taxon>
        <taxon>Gunneridae</taxon>
        <taxon>Pentapetalae</taxon>
        <taxon>asterids</taxon>
        <taxon>campanulids</taxon>
        <taxon>Asterales</taxon>
        <taxon>Asteraceae</taxon>
        <taxon>Asteroideae</taxon>
        <taxon>Anthemideae</taxon>
        <taxon>Anthemidinae</taxon>
        <taxon>Tanacetum</taxon>
    </lineage>
</organism>
<dbReference type="Gene3D" id="4.10.60.10">
    <property type="entry name" value="Zinc finger, CCHC-type"/>
    <property type="match status" value="1"/>
</dbReference>
<keyword evidence="1" id="KW-0863">Zinc-finger</keyword>
<evidence type="ECO:0000256" key="2">
    <source>
        <dbReference type="SAM" id="MobiDB-lite"/>
    </source>
</evidence>
<proteinExistence type="predicted"/>
<dbReference type="PROSITE" id="PS50878">
    <property type="entry name" value="RT_POL"/>
    <property type="match status" value="1"/>
</dbReference>
<dbReference type="SMART" id="SM00343">
    <property type="entry name" value="ZnF_C2HC"/>
    <property type="match status" value="1"/>
</dbReference>
<dbReference type="GO" id="GO:0003964">
    <property type="term" value="F:RNA-directed DNA polymerase activity"/>
    <property type="evidence" value="ECO:0007669"/>
    <property type="project" value="UniProtKB-KW"/>
</dbReference>
<reference evidence="5" key="1">
    <citation type="journal article" date="2019" name="Sci. Rep.">
        <title>Draft genome of Tanacetum cinerariifolium, the natural source of mosquito coil.</title>
        <authorList>
            <person name="Yamashiro T."/>
            <person name="Shiraishi A."/>
            <person name="Satake H."/>
            <person name="Nakayama K."/>
        </authorList>
    </citation>
    <scope>NUCLEOTIDE SEQUENCE</scope>
</reference>
<keyword evidence="1" id="KW-0479">Metal-binding</keyword>
<keyword evidence="5" id="KW-0548">Nucleotidyltransferase</keyword>
<gene>
    <name evidence="5" type="ORF">Tci_330696</name>
</gene>
<feature type="region of interest" description="Disordered" evidence="2">
    <location>
        <begin position="26"/>
        <end position="47"/>
    </location>
</feature>
<dbReference type="Gene3D" id="3.10.10.10">
    <property type="entry name" value="HIV Type 1 Reverse Transcriptase, subunit A, domain 1"/>
    <property type="match status" value="1"/>
</dbReference>
<dbReference type="InterPro" id="IPR053134">
    <property type="entry name" value="RNA-dir_DNA_polymerase"/>
</dbReference>